<dbReference type="AlphaFoldDB" id="A0A178LGL2"/>
<dbReference type="RefSeq" id="WP_017638712.1">
    <property type="nucleotide sequence ID" value="NZ_DAMALT010000024.1"/>
</dbReference>
<name>A0A178LGL2_9PSED</name>
<reference evidence="2 3" key="1">
    <citation type="submission" date="2016-04" db="EMBL/GenBank/DDBJ databases">
        <title>Draft Genome Sequences of Staphylococcus capitis Strain H36, S. capitis Strain H65, S. cohnii Strain H62, S. hominis Strain H69, Mycobacterium iranicum Strain H39, Plantibacter sp. Strain H53, Pseudomonas oryzihabitans Strain H72, and Microbacterium sp. Strain H83, isolated from residential settings.</title>
        <authorList>
            <person name="Lymperopoulou D."/>
            <person name="Adams R.I."/>
            <person name="Lindow S."/>
            <person name="Coil D.A."/>
            <person name="Jospin G."/>
            <person name="Eisen J.A."/>
        </authorList>
    </citation>
    <scope>NUCLEOTIDE SEQUENCE [LARGE SCALE GENOMIC DNA]</scope>
    <source>
        <strain evidence="2 3">H72</strain>
    </source>
</reference>
<evidence type="ECO:0000313" key="3">
    <source>
        <dbReference type="Proteomes" id="UP000078356"/>
    </source>
</evidence>
<protein>
    <submittedName>
        <fullName evidence="2">Uncharacterized protein</fullName>
    </submittedName>
</protein>
<dbReference type="EMBL" id="LWCR01000018">
    <property type="protein sequence ID" value="OAN28911.1"/>
    <property type="molecule type" value="Genomic_DNA"/>
</dbReference>
<sequence>MLDLYNMIGALIPTAGPTKAHPDDAYREGYAAAIDDALKKVDQAPDASTAAIAFALETDEGMTFLRCWNEGDFDAIRREWPEAPDDVFEGADPLFKRTSSQLPAG</sequence>
<evidence type="ECO:0000313" key="2">
    <source>
        <dbReference type="EMBL" id="OAN28911.1"/>
    </source>
</evidence>
<evidence type="ECO:0000256" key="1">
    <source>
        <dbReference type="SAM" id="MobiDB-lite"/>
    </source>
</evidence>
<proteinExistence type="predicted"/>
<gene>
    <name evidence="2" type="ORF">A4V15_19370</name>
</gene>
<organism evidence="2 3">
    <name type="scientific">Pseudomonas oryzihabitans</name>
    <dbReference type="NCBI Taxonomy" id="47885"/>
    <lineage>
        <taxon>Bacteria</taxon>
        <taxon>Pseudomonadati</taxon>
        <taxon>Pseudomonadota</taxon>
        <taxon>Gammaproteobacteria</taxon>
        <taxon>Pseudomonadales</taxon>
        <taxon>Pseudomonadaceae</taxon>
        <taxon>Pseudomonas</taxon>
    </lineage>
</organism>
<accession>A0A178LGL2</accession>
<comment type="caution">
    <text evidence="2">The sequence shown here is derived from an EMBL/GenBank/DDBJ whole genome shotgun (WGS) entry which is preliminary data.</text>
</comment>
<dbReference type="OrthoDB" id="9115426at2"/>
<dbReference type="Proteomes" id="UP000078356">
    <property type="component" value="Unassembled WGS sequence"/>
</dbReference>
<feature type="region of interest" description="Disordered" evidence="1">
    <location>
        <begin position="84"/>
        <end position="105"/>
    </location>
</feature>